<evidence type="ECO:0000256" key="1">
    <source>
        <dbReference type="SAM" id="Coils"/>
    </source>
</evidence>
<keyword evidence="2" id="KW-1133">Transmembrane helix</keyword>
<dbReference type="GO" id="GO:0004713">
    <property type="term" value="F:protein tyrosine kinase activity"/>
    <property type="evidence" value="ECO:0007669"/>
    <property type="project" value="TreeGrafter"/>
</dbReference>
<name>A0A6L7G008_9RHOB</name>
<feature type="transmembrane region" description="Helical" evidence="2">
    <location>
        <begin position="451"/>
        <end position="472"/>
    </location>
</feature>
<proteinExistence type="predicted"/>
<dbReference type="RefSeq" id="WP_160891527.1">
    <property type="nucleotide sequence ID" value="NZ_WUMU01000003.1"/>
</dbReference>
<evidence type="ECO:0000256" key="2">
    <source>
        <dbReference type="SAM" id="Phobius"/>
    </source>
</evidence>
<keyword evidence="2" id="KW-0812">Transmembrane</keyword>
<comment type="caution">
    <text evidence="3">The sequence shown here is derived from an EMBL/GenBank/DDBJ whole genome shotgun (WGS) entry which is preliminary data.</text>
</comment>
<evidence type="ECO:0000313" key="3">
    <source>
        <dbReference type="EMBL" id="MXN16806.1"/>
    </source>
</evidence>
<reference evidence="3 4" key="1">
    <citation type="submission" date="2019-12" db="EMBL/GenBank/DDBJ databases">
        <authorList>
            <person name="Li M."/>
        </authorList>
    </citation>
    <scope>NUCLEOTIDE SEQUENCE [LARGE SCALE GENOMIC DNA]</scope>
    <source>
        <strain evidence="3 4">GBMRC 2024</strain>
    </source>
</reference>
<evidence type="ECO:0000313" key="4">
    <source>
        <dbReference type="Proteomes" id="UP000477911"/>
    </source>
</evidence>
<dbReference type="PANTHER" id="PTHR32309">
    <property type="entry name" value="TYROSINE-PROTEIN KINASE"/>
    <property type="match status" value="1"/>
</dbReference>
<keyword evidence="2" id="KW-0472">Membrane</keyword>
<dbReference type="InterPro" id="IPR050445">
    <property type="entry name" value="Bact_polysacc_biosynth/exp"/>
</dbReference>
<dbReference type="Proteomes" id="UP000477911">
    <property type="component" value="Unassembled WGS sequence"/>
</dbReference>
<gene>
    <name evidence="3" type="ORF">GR170_03085</name>
</gene>
<sequence>MSDMPAPQTRRQRAPIPGLLRTPPRQLSIWRLLGGGRPTDLLRMPRYLLLAGLGGAGIWMPITGYLKTAPLSYTSEMSLILPGSGAAASVNLANIGQASSSANSAFSSSSISPTETYKRLISADRILDQAARSLNETVREMGRPKVELVDQTGLIRVRMSGGTPELARARTEAVRRAFFHEVDVLRRDELEVRETGALDAIEDYRGSIAETRAAIAALQRLTGLVSFGQYEQQVAANDTLRAELAGLSSDLAQQEQAVAALSRTLGIAADQAAVTLKLYADADYIALLDEIARHTASLAEARSRVGARHPDVTSASAALAAARQMARARAGALTGLDEAGIGRLDLAHPGARADLLAELVRADADRQGLASEHEKMTIRLRSESTRLAELAPLAARLEDMQRDFSVAEAVFASAIARTQSSKADIYASYPLVQELEDPSLPDRPSSPNRKLALAAGGAATMMLLFGLLLGWLRRPLINKVLARPAGRA</sequence>
<evidence type="ECO:0008006" key="5">
    <source>
        <dbReference type="Google" id="ProtNLM"/>
    </source>
</evidence>
<feature type="coiled-coil region" evidence="1">
    <location>
        <begin position="201"/>
        <end position="264"/>
    </location>
</feature>
<organism evidence="3 4">
    <name type="scientific">Pseudooceanicola albus</name>
    <dbReference type="NCBI Taxonomy" id="2692189"/>
    <lineage>
        <taxon>Bacteria</taxon>
        <taxon>Pseudomonadati</taxon>
        <taxon>Pseudomonadota</taxon>
        <taxon>Alphaproteobacteria</taxon>
        <taxon>Rhodobacterales</taxon>
        <taxon>Paracoccaceae</taxon>
        <taxon>Pseudooceanicola</taxon>
    </lineage>
</organism>
<protein>
    <recommendedName>
        <fullName evidence="5">Lipopolysaccharide biosynthesis protein</fullName>
    </recommendedName>
</protein>
<keyword evidence="1" id="KW-0175">Coiled coil</keyword>
<dbReference type="EMBL" id="WUMU01000003">
    <property type="protein sequence ID" value="MXN16806.1"/>
    <property type="molecule type" value="Genomic_DNA"/>
</dbReference>
<dbReference type="AlphaFoldDB" id="A0A6L7G008"/>
<dbReference type="PANTHER" id="PTHR32309:SF13">
    <property type="entry name" value="FERRIC ENTEROBACTIN TRANSPORT PROTEIN FEPE"/>
    <property type="match status" value="1"/>
</dbReference>
<keyword evidence="4" id="KW-1185">Reference proteome</keyword>
<feature type="transmembrane region" description="Helical" evidence="2">
    <location>
        <begin position="47"/>
        <end position="66"/>
    </location>
</feature>
<accession>A0A6L7G008</accession>
<dbReference type="GO" id="GO:0005886">
    <property type="term" value="C:plasma membrane"/>
    <property type="evidence" value="ECO:0007669"/>
    <property type="project" value="TreeGrafter"/>
</dbReference>